<dbReference type="GO" id="GO:0008929">
    <property type="term" value="F:methylglyoxal synthase activity"/>
    <property type="evidence" value="ECO:0007669"/>
    <property type="project" value="InterPro"/>
</dbReference>
<dbReference type="InterPro" id="IPR016064">
    <property type="entry name" value="NAD/diacylglycerol_kinase_sf"/>
</dbReference>
<organism evidence="2 3">
    <name type="scientific">Acinetobacter bereziniae</name>
    <name type="common">Acinetobacter genomosp. 10</name>
    <dbReference type="NCBI Taxonomy" id="106648"/>
    <lineage>
        <taxon>Bacteria</taxon>
        <taxon>Pseudomonadati</taxon>
        <taxon>Pseudomonadota</taxon>
        <taxon>Gammaproteobacteria</taxon>
        <taxon>Moraxellales</taxon>
        <taxon>Moraxellaceae</taxon>
        <taxon>Acinetobacter</taxon>
    </lineage>
</organism>
<keyword evidence="2" id="KW-0418">Kinase</keyword>
<name>A0A833PBI2_ACIBZ</name>
<evidence type="ECO:0000259" key="1">
    <source>
        <dbReference type="PROSITE" id="PS50146"/>
    </source>
</evidence>
<reference evidence="3" key="1">
    <citation type="journal article" date="2020" name="MBio">
        <title>Horizontal gene transfer to a defensive symbiont with a reduced genome amongst a multipartite beetle microbiome.</title>
        <authorList>
            <person name="Waterworth S.C."/>
            <person name="Florez L.V."/>
            <person name="Rees E.R."/>
            <person name="Hertweck C."/>
            <person name="Kaltenpoth M."/>
            <person name="Kwan J.C."/>
        </authorList>
    </citation>
    <scope>NUCLEOTIDE SEQUENCE [LARGE SCALE GENOMIC DNA]</scope>
</reference>
<dbReference type="Gene3D" id="2.60.200.40">
    <property type="match status" value="1"/>
</dbReference>
<sequence length="313" mass="34711">MDTHLKPLSMIYNEKSGFHASHKDEVYEKLMTIWTSHGFEIQVFDISAEADIQTLMKKIYQRHAQYAKTGVIVAAGGDGTLNAVASQMLHQNIPLGILPLGTFNYVARALNIPINILAAADVIATGEPRASHIACINDQIYLNNASLGLYPLFIKKREDYNRRFGRFPLNAYTSGLNVLIRDRKELKLEIEVDGQKYPVKTPLIFFGNNQLQLKELNLKISKCAEVGEIAGVVIAKGDKVTLFKTLFQTIRGKLEKASDVYSFGAQKVVVYSIKPKLTVAVDGEIVSMDTPLNLHVEKNALNIMVPAHVATSI</sequence>
<dbReference type="GO" id="GO:0016301">
    <property type="term" value="F:kinase activity"/>
    <property type="evidence" value="ECO:0007669"/>
    <property type="project" value="UniProtKB-KW"/>
</dbReference>
<dbReference type="Gene3D" id="3.40.50.10330">
    <property type="entry name" value="Probable inorganic polyphosphate/atp-NAD kinase, domain 1"/>
    <property type="match status" value="1"/>
</dbReference>
<proteinExistence type="predicted"/>
<dbReference type="InterPro" id="IPR001206">
    <property type="entry name" value="Diacylglycerol_kinase_cat_dom"/>
</dbReference>
<dbReference type="PROSITE" id="PS50146">
    <property type="entry name" value="DAGK"/>
    <property type="match status" value="1"/>
</dbReference>
<dbReference type="Proteomes" id="UP000490535">
    <property type="component" value="Unassembled WGS sequence"/>
</dbReference>
<dbReference type="InterPro" id="IPR004363">
    <property type="entry name" value="Methylgl_synth"/>
</dbReference>
<keyword evidence="2" id="KW-0808">Transferase</keyword>
<dbReference type="PANTHER" id="PTHR30492:SF0">
    <property type="entry name" value="METHYLGLYOXAL SYNTHASE"/>
    <property type="match status" value="1"/>
</dbReference>
<evidence type="ECO:0000313" key="2">
    <source>
        <dbReference type="EMBL" id="KAF1018313.1"/>
    </source>
</evidence>
<protein>
    <submittedName>
        <fullName evidence="2">Diacylglycerol kinase</fullName>
    </submittedName>
</protein>
<dbReference type="Pfam" id="PF00781">
    <property type="entry name" value="DAGK_cat"/>
    <property type="match status" value="1"/>
</dbReference>
<dbReference type="SUPFAM" id="SSF111331">
    <property type="entry name" value="NAD kinase/diacylglycerol kinase-like"/>
    <property type="match status" value="1"/>
</dbReference>
<comment type="caution">
    <text evidence="2">The sequence shown here is derived from an EMBL/GenBank/DDBJ whole genome shotgun (WGS) entry which is preliminary data.</text>
</comment>
<dbReference type="GO" id="GO:0019242">
    <property type="term" value="P:methylglyoxal biosynthetic process"/>
    <property type="evidence" value="ECO:0007669"/>
    <property type="project" value="InterPro"/>
</dbReference>
<dbReference type="SMART" id="SM00046">
    <property type="entry name" value="DAGKc"/>
    <property type="match status" value="1"/>
</dbReference>
<dbReference type="AlphaFoldDB" id="A0A833PBI2"/>
<dbReference type="PANTHER" id="PTHR30492">
    <property type="entry name" value="METHYLGLYOXAL SYNTHASE"/>
    <property type="match status" value="1"/>
</dbReference>
<gene>
    <name evidence="2" type="primary">dagK</name>
    <name evidence="2" type="ORF">GAK29_04296</name>
</gene>
<dbReference type="EMBL" id="WNDP01000181">
    <property type="protein sequence ID" value="KAF1018313.1"/>
    <property type="molecule type" value="Genomic_DNA"/>
</dbReference>
<feature type="domain" description="DAGKc" evidence="1">
    <location>
        <begin position="3"/>
        <end position="140"/>
    </location>
</feature>
<accession>A0A833PBI2</accession>
<dbReference type="InterPro" id="IPR017438">
    <property type="entry name" value="ATP-NAD_kinase_N"/>
</dbReference>
<evidence type="ECO:0000313" key="3">
    <source>
        <dbReference type="Proteomes" id="UP000490535"/>
    </source>
</evidence>
<dbReference type="GO" id="GO:0005829">
    <property type="term" value="C:cytosol"/>
    <property type="evidence" value="ECO:0007669"/>
    <property type="project" value="TreeGrafter"/>
</dbReference>